<evidence type="ECO:0000313" key="2">
    <source>
        <dbReference type="EMBL" id="ADR33045.1"/>
    </source>
</evidence>
<accession>E4TZ46</accession>
<dbReference type="eggNOG" id="COG2911">
    <property type="taxonomic scope" value="Bacteria"/>
</dbReference>
<dbReference type="Proteomes" id="UP000008721">
    <property type="component" value="Chromosome"/>
</dbReference>
<evidence type="ECO:0008006" key="4">
    <source>
        <dbReference type="Google" id="ProtNLM"/>
    </source>
</evidence>
<dbReference type="STRING" id="709032.Sulku_0378"/>
<gene>
    <name evidence="2" type="ordered locus">Sulku_0378</name>
</gene>
<organism evidence="2 3">
    <name type="scientific">Sulfuricurvum kujiense (strain ATCC BAA-921 / DSM 16994 / JCM 11577 / YK-1)</name>
    <dbReference type="NCBI Taxonomy" id="709032"/>
    <lineage>
        <taxon>Bacteria</taxon>
        <taxon>Pseudomonadati</taxon>
        <taxon>Campylobacterota</taxon>
        <taxon>Epsilonproteobacteria</taxon>
        <taxon>Campylobacterales</taxon>
        <taxon>Sulfurimonadaceae</taxon>
        <taxon>Sulfuricurvum</taxon>
    </lineage>
</organism>
<keyword evidence="1" id="KW-1133">Transmembrane helix</keyword>
<reference evidence="2 3" key="1">
    <citation type="journal article" date="2012" name="Stand. Genomic Sci.">
        <title>Complete genome sequence of the sulfur compounds oxidizing chemolithoautotroph Sulfuricurvum kujiense type strain (YK-1(T)).</title>
        <authorList>
            <person name="Han C."/>
            <person name="Kotsyurbenko O."/>
            <person name="Chertkov O."/>
            <person name="Held B."/>
            <person name="Lapidus A."/>
            <person name="Nolan M."/>
            <person name="Lucas S."/>
            <person name="Hammon N."/>
            <person name="Deshpande S."/>
            <person name="Cheng J.F."/>
            <person name="Tapia R."/>
            <person name="Goodwin L.A."/>
            <person name="Pitluck S."/>
            <person name="Liolios K."/>
            <person name="Pagani I."/>
            <person name="Ivanova N."/>
            <person name="Mavromatis K."/>
            <person name="Mikhailova N."/>
            <person name="Pati A."/>
            <person name="Chen A."/>
            <person name="Palaniappan K."/>
            <person name="Land M."/>
            <person name="Hauser L."/>
            <person name="Chang Y.J."/>
            <person name="Jeffries C.D."/>
            <person name="Brambilla E.M."/>
            <person name="Rohde M."/>
            <person name="Spring S."/>
            <person name="Sikorski J."/>
            <person name="Goker M."/>
            <person name="Woyke T."/>
            <person name="Bristow J."/>
            <person name="Eisen J.A."/>
            <person name="Markowitz V."/>
            <person name="Hugenholtz P."/>
            <person name="Kyrpides N.C."/>
            <person name="Klenk H.P."/>
            <person name="Detter J.C."/>
        </authorList>
    </citation>
    <scope>NUCLEOTIDE SEQUENCE [LARGE SCALE GENOMIC DNA]</scope>
    <source>
        <strain evidence="3">ATCC BAA-921 / DSM 16994 / JCM 11577 / YK-1</strain>
    </source>
</reference>
<proteinExistence type="predicted"/>
<dbReference type="RefSeq" id="WP_013459242.1">
    <property type="nucleotide sequence ID" value="NC_014762.1"/>
</dbReference>
<evidence type="ECO:0000256" key="1">
    <source>
        <dbReference type="SAM" id="Phobius"/>
    </source>
</evidence>
<dbReference type="AlphaFoldDB" id="E4TZ46"/>
<dbReference type="KEGG" id="sku:Sulku_0378"/>
<feature type="transmembrane region" description="Helical" evidence="1">
    <location>
        <begin position="12"/>
        <end position="34"/>
    </location>
</feature>
<sequence length="415" mass="45913">MKRIRYFHHTLIGKIFFSFLGVILAAAAVIFSPWGNRLTAPLIEKSLTSAFSTPITLQEYGLTPNQFQLLFQDQYGNTFSTQGGFSLLTLRMYAHYRLSCFQHGGINPLFSPFKTEGSLSGGIASLLIQGNGDMFGGDLIYKIELHRFHLASLNLKADKIAYTPLMQLLKYPSDTDTLLTGGIDLRGFDQRYVEGSILLNSKTRRFNPTPIAKDNNESVTLKSLLADKYGDVKPFNVKVTINTSLDHAGILEQFVGMPLGGALELNATLTGDQKLLRLKGNSDVARSDTSISLTIADLEPSKLSFDCKHADLEQTFKLFALTPPISGSGDLYGELNTTGGSVNVIITEASTVPKVLFQEYQITQPLIRFDAEVHADLSKKGVHYRGSFQSDLSRMETDNTTTHEQMLRDLLKSLH</sequence>
<evidence type="ECO:0000313" key="3">
    <source>
        <dbReference type="Proteomes" id="UP000008721"/>
    </source>
</evidence>
<name>E4TZ46_SULKY</name>
<keyword evidence="1" id="KW-0812">Transmembrane</keyword>
<keyword evidence="1" id="KW-0472">Membrane</keyword>
<dbReference type="OrthoDB" id="9822874at2"/>
<dbReference type="EMBL" id="CP002355">
    <property type="protein sequence ID" value="ADR33045.1"/>
    <property type="molecule type" value="Genomic_DNA"/>
</dbReference>
<dbReference type="HOGENOM" id="CLU_661720_0_0_7"/>
<protein>
    <recommendedName>
        <fullName evidence="4">AsmA-like C-terminal domain-containing protein</fullName>
    </recommendedName>
</protein>
<keyword evidence="3" id="KW-1185">Reference proteome</keyword>